<dbReference type="CDD" id="cd07581">
    <property type="entry name" value="nitrilase_3"/>
    <property type="match status" value="1"/>
</dbReference>
<accession>A0A1U9JSP9</accession>
<name>A0A1U9JSP9_9HYPH</name>
<dbReference type="PANTHER" id="PTHR23088">
    <property type="entry name" value="NITRILASE-RELATED"/>
    <property type="match status" value="1"/>
</dbReference>
<dbReference type="GO" id="GO:0016787">
    <property type="term" value="F:hydrolase activity"/>
    <property type="evidence" value="ECO:0007669"/>
    <property type="project" value="UniProtKB-KW"/>
</dbReference>
<organism evidence="2 3">
    <name type="scientific">Candidatus Tokpelaia hoelldobleri</name>
    <dbReference type="NCBI Taxonomy" id="1902579"/>
    <lineage>
        <taxon>Bacteria</taxon>
        <taxon>Pseudomonadati</taxon>
        <taxon>Pseudomonadota</taxon>
        <taxon>Alphaproteobacteria</taxon>
        <taxon>Hyphomicrobiales</taxon>
        <taxon>Candidatus Tokpelaia</taxon>
    </lineage>
</organism>
<dbReference type="EMBL" id="CP017315">
    <property type="protein sequence ID" value="AQS40896.1"/>
    <property type="molecule type" value="Genomic_DNA"/>
</dbReference>
<dbReference type="KEGG" id="thd:BHV28_01710"/>
<dbReference type="Pfam" id="PF00795">
    <property type="entry name" value="CN_hydrolase"/>
    <property type="match status" value="1"/>
</dbReference>
<reference evidence="2 3" key="2">
    <citation type="journal article" date="2016" name="Sci. Rep.">
        <title>The genome of Rhizobiales bacteria in predatory ants reveals urease gene functions but no genes for nitrogen fixation.</title>
        <authorList>
            <person name="Neuvonen M.M."/>
            <person name="Tamarit D."/>
            <person name="Naslund K."/>
            <person name="Liebig J."/>
            <person name="Feldhaar H."/>
            <person name="Moran N.A."/>
            <person name="Guy L."/>
            <person name="Andersson S.G."/>
        </authorList>
    </citation>
    <scope>NUCLEOTIDE SEQUENCE [LARGE SCALE GENOMIC DNA]</scope>
    <source>
        <strain evidence="2 3">Hsal</strain>
    </source>
</reference>
<reference evidence="2 3" key="1">
    <citation type="journal article" date="2010" name="Science">
        <title>Genomic comparison of the ants Camponotus floridanus and Harpegnathos saltator.</title>
        <authorList>
            <person name="Bonasio R."/>
            <person name="Zhang G."/>
            <person name="Ye C."/>
            <person name="Mutti N.S."/>
            <person name="Fang X."/>
            <person name="Qin N."/>
            <person name="Donahue G."/>
            <person name="Yang P."/>
            <person name="Li Q."/>
            <person name="Li C."/>
            <person name="Zhang P."/>
            <person name="Huang Z."/>
            <person name="Berger S.L."/>
            <person name="Reinberg D."/>
            <person name="Wang J."/>
            <person name="Liebig J."/>
        </authorList>
    </citation>
    <scope>NUCLEOTIDE SEQUENCE [LARGE SCALE GENOMIC DNA]</scope>
    <source>
        <strain evidence="2 3">Hsal</strain>
    </source>
</reference>
<feature type="domain" description="CN hydrolase" evidence="1">
    <location>
        <begin position="5"/>
        <end position="244"/>
    </location>
</feature>
<sequence length="259" mass="27599">MDKKTRIALAQIQSTTDKAANIIQVEQAISAAAHENVDLLVFPEAAQVSFEARLHDVAEPLDGAFATILRAAAKQHNMLIVAGMFEPAANGRVRNSLLITGAGVEAVYHKIHLYDAFGSKESASVEAGTEHVTVETAFGTIGFATCYDVRFADQFSALARKGAEIIVLPASWADGPGKAEQWDLLTRARAADSQSWLLACDQAWQPPKGTAALGLGRSAVIDPTGTVRARLSAAPGLLVSDIDLAMVKDIRTRIPILQD</sequence>
<keyword evidence="3" id="KW-1185">Reference proteome</keyword>
<proteinExistence type="predicted"/>
<dbReference type="PANTHER" id="PTHR23088:SF27">
    <property type="entry name" value="DEAMINATED GLUTATHIONE AMIDASE"/>
    <property type="match status" value="1"/>
</dbReference>
<dbReference type="Proteomes" id="UP000188912">
    <property type="component" value="Chromosome"/>
</dbReference>
<dbReference type="Gene3D" id="3.60.110.10">
    <property type="entry name" value="Carbon-nitrogen hydrolase"/>
    <property type="match status" value="1"/>
</dbReference>
<dbReference type="PROSITE" id="PS50263">
    <property type="entry name" value="CN_HYDROLASE"/>
    <property type="match status" value="1"/>
</dbReference>
<dbReference type="InterPro" id="IPR003010">
    <property type="entry name" value="C-N_Hydrolase"/>
</dbReference>
<evidence type="ECO:0000313" key="3">
    <source>
        <dbReference type="Proteomes" id="UP000188912"/>
    </source>
</evidence>
<dbReference type="SUPFAM" id="SSF56317">
    <property type="entry name" value="Carbon-nitrogen hydrolase"/>
    <property type="match status" value="1"/>
</dbReference>
<evidence type="ECO:0000259" key="1">
    <source>
        <dbReference type="PROSITE" id="PS50263"/>
    </source>
</evidence>
<dbReference type="AlphaFoldDB" id="A0A1U9JSP9"/>
<gene>
    <name evidence="2" type="ORF">BHV28_01710</name>
</gene>
<evidence type="ECO:0000313" key="2">
    <source>
        <dbReference type="EMBL" id="AQS40896.1"/>
    </source>
</evidence>
<keyword evidence="2" id="KW-0378">Hydrolase</keyword>
<protein>
    <submittedName>
        <fullName evidence="2">Hydrolase</fullName>
    </submittedName>
</protein>
<dbReference type="STRING" id="1902579.BHV28_01710"/>
<dbReference type="InterPro" id="IPR036526">
    <property type="entry name" value="C-N_Hydrolase_sf"/>
</dbReference>